<feature type="domain" description="PFL" evidence="5">
    <location>
        <begin position="28"/>
        <end position="695"/>
    </location>
</feature>
<dbReference type="Proteomes" id="UP000076268">
    <property type="component" value="Unassembled WGS sequence"/>
</dbReference>
<evidence type="ECO:0000259" key="4">
    <source>
        <dbReference type="PROSITE" id="PS51149"/>
    </source>
</evidence>
<dbReference type="PANTHER" id="PTHR43641">
    <property type="entry name" value="FORMATE ACETYLTRANSFERASE 3-RELATED"/>
    <property type="match status" value="1"/>
</dbReference>
<dbReference type="Gene3D" id="3.20.70.20">
    <property type="match status" value="1"/>
</dbReference>
<comment type="caution">
    <text evidence="6">The sequence shown here is derived from an EMBL/GenBank/DDBJ whole genome shotgun (WGS) entry which is preliminary data.</text>
</comment>
<dbReference type="InterPro" id="IPR004184">
    <property type="entry name" value="PFL_dom"/>
</dbReference>
<dbReference type="Pfam" id="PF01228">
    <property type="entry name" value="Gly_radical"/>
    <property type="match status" value="1"/>
</dbReference>
<dbReference type="GO" id="GO:0005829">
    <property type="term" value="C:cytosol"/>
    <property type="evidence" value="ECO:0007669"/>
    <property type="project" value="TreeGrafter"/>
</dbReference>
<gene>
    <name evidence="6" type="ORF">AXX12_01005</name>
</gene>
<dbReference type="InterPro" id="IPR001150">
    <property type="entry name" value="Gly_radical"/>
</dbReference>
<evidence type="ECO:0000259" key="5">
    <source>
        <dbReference type="PROSITE" id="PS51554"/>
    </source>
</evidence>
<dbReference type="PANTHER" id="PTHR43641:SF2">
    <property type="entry name" value="DEHYDRATASE YBIW-RELATED"/>
    <property type="match status" value="1"/>
</dbReference>
<dbReference type="OrthoDB" id="9803969at2"/>
<feature type="domain" description="Glycine radical" evidence="4">
    <location>
        <begin position="703"/>
        <end position="823"/>
    </location>
</feature>
<evidence type="ECO:0000313" key="6">
    <source>
        <dbReference type="EMBL" id="KYZ78155.1"/>
    </source>
</evidence>
<dbReference type="AlphaFoldDB" id="A0A154BWA2"/>
<dbReference type="SUPFAM" id="SSF51998">
    <property type="entry name" value="PFL-like glycyl radical enzymes"/>
    <property type="match status" value="1"/>
</dbReference>
<evidence type="ECO:0000256" key="2">
    <source>
        <dbReference type="ARBA" id="ARBA00023239"/>
    </source>
</evidence>
<keyword evidence="1 3" id="KW-0556">Organic radical</keyword>
<dbReference type="RefSeq" id="WP_066236874.1">
    <property type="nucleotide sequence ID" value="NZ_LSGP01000001.1"/>
</dbReference>
<feature type="modified residue" description="Glycine radical" evidence="3">
    <location>
        <position position="799"/>
    </location>
</feature>
<dbReference type="Pfam" id="PF02901">
    <property type="entry name" value="PFL-like"/>
    <property type="match status" value="1"/>
</dbReference>
<dbReference type="InterPro" id="IPR051215">
    <property type="entry name" value="GRE"/>
</dbReference>
<dbReference type="PROSITE" id="PS51149">
    <property type="entry name" value="GLY_RADICAL_2"/>
    <property type="match status" value="1"/>
</dbReference>
<proteinExistence type="predicted"/>
<accession>A0A154BWA2</accession>
<evidence type="ECO:0008006" key="8">
    <source>
        <dbReference type="Google" id="ProtNLM"/>
    </source>
</evidence>
<dbReference type="STRING" id="1794912.AXX12_01005"/>
<keyword evidence="2" id="KW-0456">Lyase</keyword>
<evidence type="ECO:0000256" key="3">
    <source>
        <dbReference type="PROSITE-ProRule" id="PRU00493"/>
    </source>
</evidence>
<dbReference type="PROSITE" id="PS51554">
    <property type="entry name" value="PFL"/>
    <property type="match status" value="1"/>
</dbReference>
<organism evidence="6 7">
    <name type="scientific">Anaerosporomusa subterranea</name>
    <dbReference type="NCBI Taxonomy" id="1794912"/>
    <lineage>
        <taxon>Bacteria</taxon>
        <taxon>Bacillati</taxon>
        <taxon>Bacillota</taxon>
        <taxon>Negativicutes</taxon>
        <taxon>Acetonemataceae</taxon>
        <taxon>Anaerosporomusa</taxon>
    </lineage>
</organism>
<evidence type="ECO:0000256" key="1">
    <source>
        <dbReference type="ARBA" id="ARBA00022818"/>
    </source>
</evidence>
<name>A0A154BWA2_ANASB</name>
<keyword evidence="7" id="KW-1185">Reference proteome</keyword>
<protein>
    <recommendedName>
        <fullName evidence="8">Pyruvate formate-lyase</fullName>
    </recommendedName>
</protein>
<dbReference type="GO" id="GO:0016829">
    <property type="term" value="F:lyase activity"/>
    <property type="evidence" value="ECO:0007669"/>
    <property type="project" value="UniProtKB-KW"/>
</dbReference>
<reference evidence="6 7" key="1">
    <citation type="submission" date="2016-02" db="EMBL/GenBank/DDBJ databases">
        <title>Anaerosporomusa subterraneum gen. nov., sp. nov., a spore-forming obligate anaerobe isolated from saprolite.</title>
        <authorList>
            <person name="Choi J.K."/>
            <person name="Shah M."/>
            <person name="Yee N."/>
        </authorList>
    </citation>
    <scope>NUCLEOTIDE SEQUENCE [LARGE SCALE GENOMIC DNA]</scope>
    <source>
        <strain evidence="6 7">RU4</strain>
    </source>
</reference>
<dbReference type="EMBL" id="LSGP01000001">
    <property type="protein sequence ID" value="KYZ78155.1"/>
    <property type="molecule type" value="Genomic_DNA"/>
</dbReference>
<evidence type="ECO:0000313" key="7">
    <source>
        <dbReference type="Proteomes" id="UP000076268"/>
    </source>
</evidence>
<sequence length="823" mass="93196">MTIKKNDEVKRNMGNAQKVQYNKYEDKSRGNVMWDVMNPLRYTQGMSMARASILVEGYKETEGYHIFRRRGHAIRKILQEMPIRIDDHQLLCGDFSAKPMGPEFFPDLAALWIVDYIDKYGLEGRKGFFKWESEEQMEQGRAIGEYFRETGGKEMWLKHIGPEHAAFEHKIGEAGSWIVNTVSEMFAEKAWNCPDLDRLVKKGVRGLIADIDAQLENHLMLNYEDYRRHEFWLGLKEMFLGIIDYAHRYRDLATKMAAKETCPVRKAELEEMARVCNRVPEYPAETFQESLQSLVFGILMCFYDTRTFGMGYGRVDQILYPGYKADIAAGRIDYEYVVQLFECFRVKIMGKRQFWPDVMTPNLSSESHFHNCVIGGVDPKTGRDATNELSFAFVDAAARVRTTHPTISVRWHTRIDPKFMARALEVVKMGMGFPAFFNDESSIQYLLARGYTIEEARNYAFGGCTLHTVPGKTSSIWPLVTSYGRILEITMYNGWDYISNSQLGPQTGDFTKMTSYEEFVAAYKAMIKHWADISTASGRACKLQHGDSFPDMAMSAYTDDCIKRGQVCSLGGAQHADSCMYIVPVAVQDVANELYVIKHGIFGENPICTPQEMLDAMRADWVGYEELRAKCMAMPKYGNDIPEVDQLLSDVYDWIKEIWHKQPATDGGKYEVSPHSIGFHGGTGAKTGALPCGRKAKTSFADGAVSPAQGTDINGPSAVLKSAGSIDQHDLYGVLFNMRFTPATLKGEEGTASLAALIKTYFSDYKGKHIQFNVLNREEMLAAKKEPEKYTDLMVRVAGYSAYWTDLPANIQDELIARSENEL</sequence>